<dbReference type="AlphaFoldDB" id="A0A939C702"/>
<protein>
    <submittedName>
        <fullName evidence="1">ACT domain-containing protein</fullName>
    </submittedName>
</protein>
<comment type="caution">
    <text evidence="1">The sequence shown here is derived from an EMBL/GenBank/DDBJ whole genome shotgun (WGS) entry which is preliminary data.</text>
</comment>
<dbReference type="InterPro" id="IPR016619">
    <property type="entry name" value="UCP014439_ACT"/>
</dbReference>
<reference evidence="1" key="1">
    <citation type="submission" date="2021-01" db="EMBL/GenBank/DDBJ databases">
        <title>Active Sulfur Cycling in an Early Earth Analoge.</title>
        <authorList>
            <person name="Hahn C.R."/>
            <person name="Youssef N.H."/>
            <person name="Elshahed M."/>
        </authorList>
    </citation>
    <scope>NUCLEOTIDE SEQUENCE</scope>
    <source>
        <strain evidence="1">Zod_Metabat.1151</strain>
    </source>
</reference>
<dbReference type="InterPro" id="IPR055945">
    <property type="entry name" value="DUF7523"/>
</dbReference>
<sequence length="210" mass="23390">MSIARKVGEYIAGHPSVKDCLKKGLINYSALSRAIIRENKLDSEKDFDAVLVACRRYAEKKQIAEARESKIKALLKKSSLEIKNRVCVAILSKGVSFSTLIELGDAITSEGGLFHLIQGASTFTLITDERFFPKIEKKLKARVIAERNGLVEILITAPRDIETTSGVTAFLYTLFGENGINILETMSSWTDTLFLIEEKDAARAMEILRF</sequence>
<dbReference type="Pfam" id="PF24367">
    <property type="entry name" value="DUF7523"/>
    <property type="match status" value="1"/>
</dbReference>
<dbReference type="PIRSF" id="PIRSF014439">
    <property type="entry name" value="APE1894_ACT"/>
    <property type="match status" value="1"/>
</dbReference>
<accession>A0A939C702</accession>
<evidence type="ECO:0000313" key="2">
    <source>
        <dbReference type="Proteomes" id="UP000809243"/>
    </source>
</evidence>
<dbReference type="Proteomes" id="UP000809243">
    <property type="component" value="Unassembled WGS sequence"/>
</dbReference>
<gene>
    <name evidence="1" type="ORF">JW744_01610</name>
</gene>
<organism evidence="1 2">
    <name type="scientific">Candidatus Iainarchaeum sp</name>
    <dbReference type="NCBI Taxonomy" id="3101447"/>
    <lineage>
        <taxon>Archaea</taxon>
        <taxon>Candidatus Iainarchaeota</taxon>
        <taxon>Candidatus Iainarchaeia</taxon>
        <taxon>Candidatus Iainarchaeales</taxon>
        <taxon>Candidatus Iainarchaeaceae</taxon>
        <taxon>Candidatus Iainarchaeum</taxon>
    </lineage>
</organism>
<proteinExistence type="predicted"/>
<dbReference type="EMBL" id="JAFGDB010000027">
    <property type="protein sequence ID" value="MBN2067144.1"/>
    <property type="molecule type" value="Genomic_DNA"/>
</dbReference>
<name>A0A939C702_9ARCH</name>
<evidence type="ECO:0000313" key="1">
    <source>
        <dbReference type="EMBL" id="MBN2067144.1"/>
    </source>
</evidence>